<keyword evidence="11" id="KW-1185">Reference proteome</keyword>
<dbReference type="PROSITE" id="PS51318">
    <property type="entry name" value="TAT"/>
    <property type="match status" value="1"/>
</dbReference>
<feature type="chain" id="PRO_5045064115" description="Beta-lactamase" evidence="8">
    <location>
        <begin position="26"/>
        <end position="294"/>
    </location>
</feature>
<protein>
    <recommendedName>
        <fullName evidence="3 6">Beta-lactamase</fullName>
        <ecNumber evidence="3 6">3.5.2.6</ecNumber>
    </recommendedName>
</protein>
<comment type="similarity">
    <text evidence="2 6">Belongs to the class-A beta-lactamase family.</text>
</comment>
<evidence type="ECO:0000256" key="2">
    <source>
        <dbReference type="ARBA" id="ARBA00009009"/>
    </source>
</evidence>
<dbReference type="NCBIfam" id="NF033103">
    <property type="entry name" value="bla_class_A"/>
    <property type="match status" value="1"/>
</dbReference>
<evidence type="ECO:0000313" key="10">
    <source>
        <dbReference type="EMBL" id="MFD0987854.1"/>
    </source>
</evidence>
<evidence type="ECO:0000256" key="3">
    <source>
        <dbReference type="ARBA" id="ARBA00012865"/>
    </source>
</evidence>
<evidence type="ECO:0000313" key="11">
    <source>
        <dbReference type="Proteomes" id="UP001597102"/>
    </source>
</evidence>
<reference evidence="11" key="1">
    <citation type="journal article" date="2019" name="Int. J. Syst. Evol. Microbiol.">
        <title>The Global Catalogue of Microorganisms (GCM) 10K type strain sequencing project: providing services to taxonomists for standard genome sequencing and annotation.</title>
        <authorList>
            <consortium name="The Broad Institute Genomics Platform"/>
            <consortium name="The Broad Institute Genome Sequencing Center for Infectious Disease"/>
            <person name="Wu L."/>
            <person name="Ma J."/>
        </authorList>
    </citation>
    <scope>NUCLEOTIDE SEQUENCE [LARGE SCALE GENOMIC DNA]</scope>
    <source>
        <strain evidence="11">CCUG 61697</strain>
    </source>
</reference>
<comment type="caution">
    <text evidence="10">The sequence shown here is derived from an EMBL/GenBank/DDBJ whole genome shotgun (WGS) entry which is preliminary data.</text>
</comment>
<accession>A0ABW3JCM5</accession>
<dbReference type="Pfam" id="PF13354">
    <property type="entry name" value="Beta-lactamase2"/>
    <property type="match status" value="1"/>
</dbReference>
<dbReference type="PROSITE" id="PS00146">
    <property type="entry name" value="BETA_LACTAMASE_A"/>
    <property type="match status" value="1"/>
</dbReference>
<feature type="domain" description="Beta-lactamase class A catalytic" evidence="9">
    <location>
        <begin position="52"/>
        <end position="268"/>
    </location>
</feature>
<keyword evidence="5 6" id="KW-0046">Antibiotic resistance</keyword>
<dbReference type="PANTHER" id="PTHR35333">
    <property type="entry name" value="BETA-LACTAMASE"/>
    <property type="match status" value="1"/>
</dbReference>
<dbReference type="Proteomes" id="UP001597102">
    <property type="component" value="Unassembled WGS sequence"/>
</dbReference>
<feature type="region of interest" description="Disordered" evidence="7">
    <location>
        <begin position="234"/>
        <end position="255"/>
    </location>
</feature>
<dbReference type="PRINTS" id="PR00118">
    <property type="entry name" value="BLACTAMASEA"/>
</dbReference>
<keyword evidence="4 6" id="KW-0378">Hydrolase</keyword>
<dbReference type="RefSeq" id="WP_379090221.1">
    <property type="nucleotide sequence ID" value="NZ_JBHTJO010000001.1"/>
</dbReference>
<evidence type="ECO:0000256" key="7">
    <source>
        <dbReference type="SAM" id="MobiDB-lite"/>
    </source>
</evidence>
<dbReference type="InterPro" id="IPR012338">
    <property type="entry name" value="Beta-lactam/transpept-like"/>
</dbReference>
<dbReference type="InterPro" id="IPR000871">
    <property type="entry name" value="Beta-lactam_class-A"/>
</dbReference>
<dbReference type="EC" id="3.5.2.6" evidence="3 6"/>
<dbReference type="PANTHER" id="PTHR35333:SF3">
    <property type="entry name" value="BETA-LACTAMASE-TYPE TRANSPEPTIDASE FOLD CONTAINING PROTEIN"/>
    <property type="match status" value="1"/>
</dbReference>
<evidence type="ECO:0000256" key="5">
    <source>
        <dbReference type="ARBA" id="ARBA00023251"/>
    </source>
</evidence>
<keyword evidence="8" id="KW-0732">Signal</keyword>
<gene>
    <name evidence="10" type="primary">bla</name>
    <name evidence="10" type="ORF">ACFQ2F_12180</name>
</gene>
<dbReference type="SUPFAM" id="SSF56601">
    <property type="entry name" value="beta-lactamase/transpeptidase-like"/>
    <property type="match status" value="1"/>
</dbReference>
<evidence type="ECO:0000256" key="4">
    <source>
        <dbReference type="ARBA" id="ARBA00022801"/>
    </source>
</evidence>
<evidence type="ECO:0000256" key="8">
    <source>
        <dbReference type="SAM" id="SignalP"/>
    </source>
</evidence>
<proteinExistence type="inferred from homology"/>
<sequence>MITRRTFVQGAAALSLLAVPGVARAATFALSSDEGLTSQFAGIEKQTGCRLGVSVYDSGSGMRASHRGDERFPMCSTFKFLAAAAVLKQVDEGKASLDETFLVTEDEMLEYAPVTEKQIGEKMTLGALCDAIVTWSDNPAANLVLKRLGGPQAVTEFAQSLGDDKTRLDRYELALNNVPPGDKRDTTTPNAMVHTLDSLVRGDALSDGSRRRLIGWLVHNHTGDRRIRAGLPKDWQVGDKTGTGPRGSTNDVGVAWPPNGKPVFIAVYLTDSEAEIEKREAAIAAVAEAVVKAR</sequence>
<evidence type="ECO:0000256" key="6">
    <source>
        <dbReference type="RuleBase" id="RU361140"/>
    </source>
</evidence>
<evidence type="ECO:0000256" key="1">
    <source>
        <dbReference type="ARBA" id="ARBA00001526"/>
    </source>
</evidence>
<dbReference type="GO" id="GO:0008800">
    <property type="term" value="F:beta-lactamase activity"/>
    <property type="evidence" value="ECO:0007669"/>
    <property type="project" value="UniProtKB-EC"/>
</dbReference>
<dbReference type="InterPro" id="IPR006311">
    <property type="entry name" value="TAT_signal"/>
</dbReference>
<name>A0ABW3JCM5_9HYPH</name>
<organism evidence="10 11">
    <name type="scientific">Methyloligella solikamskensis</name>
    <dbReference type="NCBI Taxonomy" id="1177756"/>
    <lineage>
        <taxon>Bacteria</taxon>
        <taxon>Pseudomonadati</taxon>
        <taxon>Pseudomonadota</taxon>
        <taxon>Alphaproteobacteria</taxon>
        <taxon>Hyphomicrobiales</taxon>
        <taxon>Hyphomicrobiaceae</taxon>
        <taxon>Methyloligella</taxon>
    </lineage>
</organism>
<dbReference type="Gene3D" id="3.40.710.10">
    <property type="entry name" value="DD-peptidase/beta-lactamase superfamily"/>
    <property type="match status" value="1"/>
</dbReference>
<comment type="catalytic activity">
    <reaction evidence="1 6">
        <text>a beta-lactam + H2O = a substituted beta-amino acid</text>
        <dbReference type="Rhea" id="RHEA:20401"/>
        <dbReference type="ChEBI" id="CHEBI:15377"/>
        <dbReference type="ChEBI" id="CHEBI:35627"/>
        <dbReference type="ChEBI" id="CHEBI:140347"/>
        <dbReference type="EC" id="3.5.2.6"/>
    </reaction>
</comment>
<feature type="signal peptide" evidence="8">
    <location>
        <begin position="1"/>
        <end position="25"/>
    </location>
</feature>
<dbReference type="EMBL" id="JBHTJO010000001">
    <property type="protein sequence ID" value="MFD0987854.1"/>
    <property type="molecule type" value="Genomic_DNA"/>
</dbReference>
<dbReference type="InterPro" id="IPR045155">
    <property type="entry name" value="Beta-lactam_cat"/>
</dbReference>
<dbReference type="InterPro" id="IPR023650">
    <property type="entry name" value="Beta-lactam_class-A_AS"/>
</dbReference>
<evidence type="ECO:0000259" key="9">
    <source>
        <dbReference type="Pfam" id="PF13354"/>
    </source>
</evidence>